<organism evidence="8 9">
    <name type="scientific">Heliophilum fasciatum</name>
    <dbReference type="NCBI Taxonomy" id="35700"/>
    <lineage>
        <taxon>Bacteria</taxon>
        <taxon>Bacillati</taxon>
        <taxon>Bacillota</taxon>
        <taxon>Clostridia</taxon>
        <taxon>Eubacteriales</taxon>
        <taxon>Heliobacteriaceae</taxon>
        <taxon>Heliophilum</taxon>
    </lineage>
</organism>
<dbReference type="EMBL" id="SLXT01000005">
    <property type="protein sequence ID" value="TCP67172.1"/>
    <property type="molecule type" value="Genomic_DNA"/>
</dbReference>
<dbReference type="PANTHER" id="PTHR11735:SF11">
    <property type="entry name" value="TRNA THREONYLCARBAMOYLADENOSINE BIOSYNTHESIS PROTEIN TSAB"/>
    <property type="match status" value="1"/>
</dbReference>
<dbReference type="GO" id="GO:0005829">
    <property type="term" value="C:cytosol"/>
    <property type="evidence" value="ECO:0007669"/>
    <property type="project" value="TreeGrafter"/>
</dbReference>
<name>A0A4R2RSD8_9FIRM</name>
<keyword evidence="9" id="KW-1185">Reference proteome</keyword>
<keyword evidence="4" id="KW-0479">Metal-binding</keyword>
<accession>A0A4R2RSD8</accession>
<evidence type="ECO:0000256" key="2">
    <source>
        <dbReference type="ARBA" id="ARBA00022679"/>
    </source>
</evidence>
<dbReference type="InterPro" id="IPR000905">
    <property type="entry name" value="Gcp-like_dom"/>
</dbReference>
<evidence type="ECO:0000256" key="5">
    <source>
        <dbReference type="ARBA" id="ARBA00023315"/>
    </source>
</evidence>
<dbReference type="Proteomes" id="UP000294813">
    <property type="component" value="Unassembled WGS sequence"/>
</dbReference>
<keyword evidence="5" id="KW-0012">Acyltransferase</keyword>
<protein>
    <recommendedName>
        <fullName evidence="1">N(6)-L-threonylcarbamoyladenine synthase</fullName>
        <ecNumber evidence="1">2.3.1.234</ecNumber>
    </recommendedName>
</protein>
<dbReference type="GO" id="GO:0046872">
    <property type="term" value="F:metal ion binding"/>
    <property type="evidence" value="ECO:0007669"/>
    <property type="project" value="UniProtKB-KW"/>
</dbReference>
<evidence type="ECO:0000313" key="9">
    <source>
        <dbReference type="Proteomes" id="UP000294813"/>
    </source>
</evidence>
<dbReference type="InterPro" id="IPR043129">
    <property type="entry name" value="ATPase_NBD"/>
</dbReference>
<dbReference type="GO" id="GO:0008033">
    <property type="term" value="P:tRNA processing"/>
    <property type="evidence" value="ECO:0007669"/>
    <property type="project" value="UniProtKB-KW"/>
</dbReference>
<evidence type="ECO:0000256" key="4">
    <source>
        <dbReference type="ARBA" id="ARBA00022723"/>
    </source>
</evidence>
<gene>
    <name evidence="8" type="ORF">EDD73_10567</name>
</gene>
<dbReference type="RefSeq" id="WP_243116779.1">
    <property type="nucleotide sequence ID" value="NZ_JAOQNU010000005.1"/>
</dbReference>
<dbReference type="PRINTS" id="PR00789">
    <property type="entry name" value="OSIALOPTASE"/>
</dbReference>
<feature type="domain" description="Gcp-like" evidence="7">
    <location>
        <begin position="63"/>
        <end position="328"/>
    </location>
</feature>
<proteinExistence type="predicted"/>
<dbReference type="InterPro" id="IPR017861">
    <property type="entry name" value="KAE1/TsaD"/>
</dbReference>
<reference evidence="8 9" key="1">
    <citation type="submission" date="2019-03" db="EMBL/GenBank/DDBJ databases">
        <title>Genomic Encyclopedia of Type Strains, Phase IV (KMG-IV): sequencing the most valuable type-strain genomes for metagenomic binning, comparative biology and taxonomic classification.</title>
        <authorList>
            <person name="Goeker M."/>
        </authorList>
    </citation>
    <scope>NUCLEOTIDE SEQUENCE [LARGE SCALE GENOMIC DNA]</scope>
    <source>
        <strain evidence="8 9">DSM 11170</strain>
    </source>
</reference>
<evidence type="ECO:0000256" key="6">
    <source>
        <dbReference type="ARBA" id="ARBA00048117"/>
    </source>
</evidence>
<evidence type="ECO:0000313" key="8">
    <source>
        <dbReference type="EMBL" id="TCP67172.1"/>
    </source>
</evidence>
<dbReference type="Gene3D" id="3.30.420.40">
    <property type="match status" value="2"/>
</dbReference>
<comment type="catalytic activity">
    <reaction evidence="6">
        <text>L-threonylcarbamoyladenylate + adenosine(37) in tRNA = N(6)-L-threonylcarbamoyladenosine(37) in tRNA + AMP + H(+)</text>
        <dbReference type="Rhea" id="RHEA:37059"/>
        <dbReference type="Rhea" id="RHEA-COMP:10162"/>
        <dbReference type="Rhea" id="RHEA-COMP:10163"/>
        <dbReference type="ChEBI" id="CHEBI:15378"/>
        <dbReference type="ChEBI" id="CHEBI:73682"/>
        <dbReference type="ChEBI" id="CHEBI:74411"/>
        <dbReference type="ChEBI" id="CHEBI:74418"/>
        <dbReference type="ChEBI" id="CHEBI:456215"/>
        <dbReference type="EC" id="2.3.1.234"/>
    </reaction>
</comment>
<dbReference type="PANTHER" id="PTHR11735">
    <property type="entry name" value="TRNA N6-ADENOSINE THREONYLCARBAMOYLTRANSFERASE"/>
    <property type="match status" value="1"/>
</dbReference>
<dbReference type="Pfam" id="PF00814">
    <property type="entry name" value="TsaD"/>
    <property type="match status" value="1"/>
</dbReference>
<sequence>MPDLSGSMGPGQAAGVLGVDTSCYTTSLALVDQEGKLRAEARKILPVAQGERGLRQGEALFCHVQQLPGVMEALYATLQGQAEALPVKAVAVAVRPRPDEASYLPVFRAGESMARCLAAVLQVPLIATSHQEGHLMAGLYSAFADHGREWLERPFLAVHLSGGTTELLLVQPGQDGALAIDKLGGTTDLHAGQLVDRIGVALGLPFPAGPAFEGLAATVEGTQELTFTTYVHGYEVSFSGVEAQALRQIAHCPGPLVARAVEAALAKTLEKWLRRAIEETGLRRVLIVGGVAANGYLRQRLRRRLEHRAVGATLAFATPALSGDNAVGVAVMGWRQVFSKDNR</sequence>
<evidence type="ECO:0000259" key="7">
    <source>
        <dbReference type="Pfam" id="PF00814"/>
    </source>
</evidence>
<evidence type="ECO:0000256" key="1">
    <source>
        <dbReference type="ARBA" id="ARBA00012156"/>
    </source>
</evidence>
<dbReference type="EC" id="2.3.1.234" evidence="1"/>
<dbReference type="SUPFAM" id="SSF53067">
    <property type="entry name" value="Actin-like ATPase domain"/>
    <property type="match status" value="1"/>
</dbReference>
<comment type="caution">
    <text evidence="8">The sequence shown here is derived from an EMBL/GenBank/DDBJ whole genome shotgun (WGS) entry which is preliminary data.</text>
</comment>
<keyword evidence="2" id="KW-0808">Transferase</keyword>
<keyword evidence="3" id="KW-0819">tRNA processing</keyword>
<dbReference type="AlphaFoldDB" id="A0A4R2RSD8"/>
<dbReference type="GO" id="GO:0061711">
    <property type="term" value="F:tRNA N(6)-L-threonylcarbamoyladenine synthase activity"/>
    <property type="evidence" value="ECO:0007669"/>
    <property type="project" value="UniProtKB-EC"/>
</dbReference>
<evidence type="ECO:0000256" key="3">
    <source>
        <dbReference type="ARBA" id="ARBA00022694"/>
    </source>
</evidence>